<feature type="non-terminal residue" evidence="1">
    <location>
        <position position="240"/>
    </location>
</feature>
<accession>A0A383CIJ2</accession>
<feature type="non-terminal residue" evidence="1">
    <location>
        <position position="1"/>
    </location>
</feature>
<sequence>QYEGEAFEDNVITCDAGTNRVATIDYDFLRELLNNEFKLQWNQPLNSAMITVGRELMPVGFSPQPWETSGFLQSGEFQKRKQEKMVEWQVKADKEGWNFSERESELTQNLVETIRLEKEQELVNRMMLEMDANSGKFELGEFGLEDGDEDLSREVQAERKKKQKEKFKQFQYIRTQSEMETLPGQLSFWIRPQNGTIHKWDNGKGVLSEVNQGSVVAKILYVLLPNWQLFWLSDAVSPEE</sequence>
<reference evidence="1" key="1">
    <citation type="submission" date="2018-05" db="EMBL/GenBank/DDBJ databases">
        <authorList>
            <person name="Lanie J.A."/>
            <person name="Ng W.-L."/>
            <person name="Kazmierczak K.M."/>
            <person name="Andrzejewski T.M."/>
            <person name="Davidsen T.M."/>
            <person name="Wayne K.J."/>
            <person name="Tettelin H."/>
            <person name="Glass J.I."/>
            <person name="Rusch D."/>
            <person name="Podicherti R."/>
            <person name="Tsui H.-C.T."/>
            <person name="Winkler M.E."/>
        </authorList>
    </citation>
    <scope>NUCLEOTIDE SEQUENCE</scope>
</reference>
<dbReference type="AlphaFoldDB" id="A0A383CIJ2"/>
<dbReference type="EMBL" id="UINC01209052">
    <property type="protein sequence ID" value="SVE31889.1"/>
    <property type="molecule type" value="Genomic_DNA"/>
</dbReference>
<gene>
    <name evidence="1" type="ORF">METZ01_LOCUS484743</name>
</gene>
<protein>
    <submittedName>
        <fullName evidence="1">Uncharacterized protein</fullName>
    </submittedName>
</protein>
<proteinExistence type="predicted"/>
<name>A0A383CIJ2_9ZZZZ</name>
<organism evidence="1">
    <name type="scientific">marine metagenome</name>
    <dbReference type="NCBI Taxonomy" id="408172"/>
    <lineage>
        <taxon>unclassified sequences</taxon>
        <taxon>metagenomes</taxon>
        <taxon>ecological metagenomes</taxon>
    </lineage>
</organism>
<evidence type="ECO:0000313" key="1">
    <source>
        <dbReference type="EMBL" id="SVE31889.1"/>
    </source>
</evidence>